<protein>
    <submittedName>
        <fullName evidence="2">Uncharacterized protein</fullName>
    </submittedName>
</protein>
<dbReference type="AlphaFoldDB" id="A0A409XLS7"/>
<evidence type="ECO:0000313" key="3">
    <source>
        <dbReference type="Proteomes" id="UP000283269"/>
    </source>
</evidence>
<evidence type="ECO:0000256" key="1">
    <source>
        <dbReference type="SAM" id="MobiDB-lite"/>
    </source>
</evidence>
<sequence>MSALGGSAENVQPSVGDVDDDEKRGQRTCCPPLYRDTITNMIERHYCAHPIIPECGPPDPKLIERWAIQRMYDFCVKH</sequence>
<reference evidence="2 3" key="1">
    <citation type="journal article" date="2018" name="Evol. Lett.">
        <title>Horizontal gene cluster transfer increased hallucinogenic mushroom diversity.</title>
        <authorList>
            <person name="Reynolds H.T."/>
            <person name="Vijayakumar V."/>
            <person name="Gluck-Thaler E."/>
            <person name="Korotkin H.B."/>
            <person name="Matheny P.B."/>
            <person name="Slot J.C."/>
        </authorList>
    </citation>
    <scope>NUCLEOTIDE SEQUENCE [LARGE SCALE GENOMIC DNA]</scope>
    <source>
        <strain evidence="2 3">2631</strain>
    </source>
</reference>
<dbReference type="STRING" id="93625.A0A409XLS7"/>
<gene>
    <name evidence="2" type="ORF">CVT25_013211</name>
</gene>
<organism evidence="2 3">
    <name type="scientific">Psilocybe cyanescens</name>
    <dbReference type="NCBI Taxonomy" id="93625"/>
    <lineage>
        <taxon>Eukaryota</taxon>
        <taxon>Fungi</taxon>
        <taxon>Dikarya</taxon>
        <taxon>Basidiomycota</taxon>
        <taxon>Agaricomycotina</taxon>
        <taxon>Agaricomycetes</taxon>
        <taxon>Agaricomycetidae</taxon>
        <taxon>Agaricales</taxon>
        <taxon>Agaricineae</taxon>
        <taxon>Strophariaceae</taxon>
        <taxon>Psilocybe</taxon>
    </lineage>
</organism>
<dbReference type="Proteomes" id="UP000283269">
    <property type="component" value="Unassembled WGS sequence"/>
</dbReference>
<dbReference type="EMBL" id="NHYD01001267">
    <property type="protein sequence ID" value="PPQ91656.1"/>
    <property type="molecule type" value="Genomic_DNA"/>
</dbReference>
<feature type="region of interest" description="Disordered" evidence="1">
    <location>
        <begin position="1"/>
        <end position="26"/>
    </location>
</feature>
<keyword evidence="3" id="KW-1185">Reference proteome</keyword>
<proteinExistence type="predicted"/>
<accession>A0A409XLS7</accession>
<dbReference type="InParanoid" id="A0A409XLS7"/>
<name>A0A409XLS7_PSICY</name>
<dbReference type="OrthoDB" id="3046809at2759"/>
<evidence type="ECO:0000313" key="2">
    <source>
        <dbReference type="EMBL" id="PPQ91656.1"/>
    </source>
</evidence>
<comment type="caution">
    <text evidence="2">The sequence shown here is derived from an EMBL/GenBank/DDBJ whole genome shotgun (WGS) entry which is preliminary data.</text>
</comment>